<reference evidence="1" key="1">
    <citation type="submission" date="2022-05" db="EMBL/GenBank/DDBJ databases">
        <authorList>
            <person name="Colautti A."/>
            <person name="Iacumin L."/>
        </authorList>
    </citation>
    <scope>NUCLEOTIDE SEQUENCE</scope>
    <source>
        <strain evidence="1">SK 55</strain>
    </source>
</reference>
<dbReference type="RefSeq" id="WP_269926701.1">
    <property type="nucleotide sequence ID" value="NZ_JAMKBJ010000008.1"/>
</dbReference>
<dbReference type="Proteomes" id="UP001152173">
    <property type="component" value="Unassembled WGS sequence"/>
</dbReference>
<dbReference type="EMBL" id="JAMKBJ010000008">
    <property type="protein sequence ID" value="MCZ8537607.1"/>
    <property type="molecule type" value="Genomic_DNA"/>
</dbReference>
<keyword evidence="2" id="KW-1185">Reference proteome</keyword>
<comment type="caution">
    <text evidence="1">The sequence shown here is derived from an EMBL/GenBank/DDBJ whole genome shotgun (WGS) entry which is preliminary data.</text>
</comment>
<protein>
    <recommendedName>
        <fullName evidence="3">SnoaL-like domain-containing protein</fullName>
    </recommendedName>
</protein>
<name>A0A9X3LGL5_9BACL</name>
<dbReference type="AlphaFoldDB" id="A0A9X3LGL5"/>
<proteinExistence type="predicted"/>
<organism evidence="1 2">
    <name type="scientific">Paenisporosarcina quisquiliarum</name>
    <dbReference type="NCBI Taxonomy" id="365346"/>
    <lineage>
        <taxon>Bacteria</taxon>
        <taxon>Bacillati</taxon>
        <taxon>Bacillota</taxon>
        <taxon>Bacilli</taxon>
        <taxon>Bacillales</taxon>
        <taxon>Caryophanaceae</taxon>
        <taxon>Paenisporosarcina</taxon>
    </lineage>
</organism>
<sequence>MDFGYEESVEGWRQGFSFIKENDAKWDLKELKTFPLKEQEWMVIIWAAPVIEGKAPMNGHLFFDTFKHDNDTGWKLVRSYIETNIPFEHVMGCW</sequence>
<evidence type="ECO:0000313" key="2">
    <source>
        <dbReference type="Proteomes" id="UP001152173"/>
    </source>
</evidence>
<gene>
    <name evidence="1" type="ORF">M9R32_10475</name>
</gene>
<evidence type="ECO:0000313" key="1">
    <source>
        <dbReference type="EMBL" id="MCZ8537607.1"/>
    </source>
</evidence>
<accession>A0A9X3LGL5</accession>
<evidence type="ECO:0008006" key="3">
    <source>
        <dbReference type="Google" id="ProtNLM"/>
    </source>
</evidence>